<dbReference type="Pfam" id="PF01975">
    <property type="entry name" value="SurE"/>
    <property type="match status" value="1"/>
</dbReference>
<comment type="similarity">
    <text evidence="2 7">Belongs to the SurE nucleotidase family.</text>
</comment>
<protein>
    <recommendedName>
        <fullName evidence="7">5'-nucleotidase SurE</fullName>
        <ecNumber evidence="7">3.1.3.5</ecNumber>
    </recommendedName>
    <alternativeName>
        <fullName evidence="7">Nucleoside 5'-monophosphate phosphohydrolase</fullName>
    </alternativeName>
</protein>
<keyword evidence="3 7" id="KW-0963">Cytoplasm</keyword>
<evidence type="ECO:0000256" key="4">
    <source>
        <dbReference type="ARBA" id="ARBA00022723"/>
    </source>
</evidence>
<dbReference type="PANTHER" id="PTHR30457:SF12">
    <property type="entry name" value="5'_3'-NUCLEOTIDASE SURE"/>
    <property type="match status" value="1"/>
</dbReference>
<dbReference type="SUPFAM" id="SSF64167">
    <property type="entry name" value="SurE-like"/>
    <property type="match status" value="1"/>
</dbReference>
<comment type="caution">
    <text evidence="9">The sequence shown here is derived from an EMBL/GenBank/DDBJ whole genome shotgun (WGS) entry which is preliminary data.</text>
</comment>
<evidence type="ECO:0000256" key="1">
    <source>
        <dbReference type="ARBA" id="ARBA00000815"/>
    </source>
</evidence>
<proteinExistence type="inferred from homology"/>
<evidence type="ECO:0000256" key="2">
    <source>
        <dbReference type="ARBA" id="ARBA00011062"/>
    </source>
</evidence>
<evidence type="ECO:0000256" key="5">
    <source>
        <dbReference type="ARBA" id="ARBA00022741"/>
    </source>
</evidence>
<comment type="catalytic activity">
    <reaction evidence="1 7">
        <text>a ribonucleoside 5'-phosphate + H2O = a ribonucleoside + phosphate</text>
        <dbReference type="Rhea" id="RHEA:12484"/>
        <dbReference type="ChEBI" id="CHEBI:15377"/>
        <dbReference type="ChEBI" id="CHEBI:18254"/>
        <dbReference type="ChEBI" id="CHEBI:43474"/>
        <dbReference type="ChEBI" id="CHEBI:58043"/>
        <dbReference type="EC" id="3.1.3.5"/>
    </reaction>
</comment>
<keyword evidence="6 7" id="KW-0378">Hydrolase</keyword>
<feature type="binding site" evidence="7">
    <location>
        <position position="102"/>
    </location>
    <ligand>
        <name>a divalent metal cation</name>
        <dbReference type="ChEBI" id="CHEBI:60240"/>
    </ligand>
</feature>
<dbReference type="HAMAP" id="MF_00060">
    <property type="entry name" value="SurE"/>
    <property type="match status" value="1"/>
</dbReference>
<dbReference type="NCBIfam" id="TIGR00087">
    <property type="entry name" value="surE"/>
    <property type="match status" value="1"/>
</dbReference>
<evidence type="ECO:0000256" key="6">
    <source>
        <dbReference type="ARBA" id="ARBA00022801"/>
    </source>
</evidence>
<reference evidence="9" key="1">
    <citation type="submission" date="2020-10" db="EMBL/GenBank/DDBJ databases">
        <authorList>
            <person name="Gilroy R."/>
        </authorList>
    </citation>
    <scope>NUCLEOTIDE SEQUENCE</scope>
    <source>
        <strain evidence="9">ChiHjej13B12-12457</strain>
    </source>
</reference>
<feature type="binding site" evidence="7">
    <location>
        <position position="44"/>
    </location>
    <ligand>
        <name>a divalent metal cation</name>
        <dbReference type="ChEBI" id="CHEBI:60240"/>
    </ligand>
</feature>
<dbReference type="Proteomes" id="UP000886744">
    <property type="component" value="Unassembled WGS sequence"/>
</dbReference>
<dbReference type="Gene3D" id="3.40.1210.10">
    <property type="entry name" value="Survival protein SurE-like phosphatase/nucleotidase"/>
    <property type="match status" value="1"/>
</dbReference>
<dbReference type="EC" id="3.1.3.5" evidence="7"/>
<accession>A0A9D1J720</accession>
<comment type="subcellular location">
    <subcellularLocation>
        <location evidence="7">Cytoplasm</location>
    </subcellularLocation>
</comment>
<dbReference type="InterPro" id="IPR002828">
    <property type="entry name" value="SurE-like_Pase/nucleotidase"/>
</dbReference>
<dbReference type="GO" id="GO:0046872">
    <property type="term" value="F:metal ion binding"/>
    <property type="evidence" value="ECO:0007669"/>
    <property type="project" value="UniProtKB-UniRule"/>
</dbReference>
<feature type="domain" description="Survival protein SurE-like phosphatase/nucleotidase" evidence="8">
    <location>
        <begin position="8"/>
        <end position="194"/>
    </location>
</feature>
<feature type="binding site" evidence="7">
    <location>
        <position position="14"/>
    </location>
    <ligand>
        <name>a divalent metal cation</name>
        <dbReference type="ChEBI" id="CHEBI:60240"/>
    </ligand>
</feature>
<name>A0A9D1J720_9BACT</name>
<dbReference type="GO" id="GO:0005737">
    <property type="term" value="C:cytoplasm"/>
    <property type="evidence" value="ECO:0007669"/>
    <property type="project" value="UniProtKB-SubCell"/>
</dbReference>
<keyword evidence="5 7" id="KW-0547">Nucleotide-binding</keyword>
<evidence type="ECO:0000313" key="9">
    <source>
        <dbReference type="EMBL" id="HIR63250.1"/>
    </source>
</evidence>
<sequence>MTSDTREILITNDDGIGADGIHVLASVMRRYGNVTVVAPLHAQSGKSAALSLDTKLYLKQIKNEPGYREYTFNGTPVDCIKIGINECWPEGRLPDLVVSGINHGANCSVASLYSGTLGACIEGTVYGIPSIGFSICTHAEHPDFSPITEYADTIMERFLACPPEKGIYLNINFPPIPASEIRGIRMARRGKGMWVKEFDTCTDEDGSTYYLMAGHFENHEKDSSLGDHMKVKDGYISVVPHRIDTTDYQEMERMRKVWEQ</sequence>
<evidence type="ECO:0000256" key="7">
    <source>
        <dbReference type="HAMAP-Rule" id="MF_00060"/>
    </source>
</evidence>
<evidence type="ECO:0000259" key="8">
    <source>
        <dbReference type="Pfam" id="PF01975"/>
    </source>
</evidence>
<dbReference type="AlphaFoldDB" id="A0A9D1J720"/>
<dbReference type="EMBL" id="DVHI01000084">
    <property type="protein sequence ID" value="HIR63250.1"/>
    <property type="molecule type" value="Genomic_DNA"/>
</dbReference>
<dbReference type="PANTHER" id="PTHR30457">
    <property type="entry name" value="5'-NUCLEOTIDASE SURE"/>
    <property type="match status" value="1"/>
</dbReference>
<evidence type="ECO:0000313" key="10">
    <source>
        <dbReference type="Proteomes" id="UP000886744"/>
    </source>
</evidence>
<gene>
    <name evidence="7 9" type="primary">surE</name>
    <name evidence="9" type="ORF">IAC94_06995</name>
</gene>
<feature type="binding site" evidence="7">
    <location>
        <position position="13"/>
    </location>
    <ligand>
        <name>a divalent metal cation</name>
        <dbReference type="ChEBI" id="CHEBI:60240"/>
    </ligand>
</feature>
<evidence type="ECO:0000256" key="3">
    <source>
        <dbReference type="ARBA" id="ARBA00022490"/>
    </source>
</evidence>
<comment type="function">
    <text evidence="7">Nucleotidase that shows phosphatase activity on nucleoside 5'-monophosphates.</text>
</comment>
<dbReference type="GO" id="GO:0008254">
    <property type="term" value="F:3'-nucleotidase activity"/>
    <property type="evidence" value="ECO:0007669"/>
    <property type="project" value="TreeGrafter"/>
</dbReference>
<organism evidence="9 10">
    <name type="scientific">Candidatus Coprenecus avistercoris</name>
    <dbReference type="NCBI Taxonomy" id="2840730"/>
    <lineage>
        <taxon>Bacteria</taxon>
        <taxon>Pseudomonadati</taxon>
        <taxon>Bacteroidota</taxon>
        <taxon>Bacteroidia</taxon>
        <taxon>Bacteroidales</taxon>
        <taxon>Rikenellaceae</taxon>
        <taxon>Rikenellaceae incertae sedis</taxon>
        <taxon>Candidatus Coprenecus</taxon>
    </lineage>
</organism>
<dbReference type="GO" id="GO:0008253">
    <property type="term" value="F:5'-nucleotidase activity"/>
    <property type="evidence" value="ECO:0007669"/>
    <property type="project" value="UniProtKB-UniRule"/>
</dbReference>
<dbReference type="GO" id="GO:0004309">
    <property type="term" value="F:exopolyphosphatase activity"/>
    <property type="evidence" value="ECO:0007669"/>
    <property type="project" value="TreeGrafter"/>
</dbReference>
<dbReference type="InterPro" id="IPR030048">
    <property type="entry name" value="SurE"/>
</dbReference>
<dbReference type="InterPro" id="IPR036523">
    <property type="entry name" value="SurE-like_sf"/>
</dbReference>
<comment type="cofactor">
    <cofactor evidence="7">
        <name>a divalent metal cation</name>
        <dbReference type="ChEBI" id="CHEBI:60240"/>
    </cofactor>
    <text evidence="7">Binds 1 divalent metal cation per subunit.</text>
</comment>
<reference evidence="9" key="2">
    <citation type="journal article" date="2021" name="PeerJ">
        <title>Extensive microbial diversity within the chicken gut microbiome revealed by metagenomics and culture.</title>
        <authorList>
            <person name="Gilroy R."/>
            <person name="Ravi A."/>
            <person name="Getino M."/>
            <person name="Pursley I."/>
            <person name="Horton D.L."/>
            <person name="Alikhan N.F."/>
            <person name="Baker D."/>
            <person name="Gharbi K."/>
            <person name="Hall N."/>
            <person name="Watson M."/>
            <person name="Adriaenssens E.M."/>
            <person name="Foster-Nyarko E."/>
            <person name="Jarju S."/>
            <person name="Secka A."/>
            <person name="Antonio M."/>
            <person name="Oren A."/>
            <person name="Chaudhuri R.R."/>
            <person name="La Ragione R."/>
            <person name="Hildebrand F."/>
            <person name="Pallen M.J."/>
        </authorList>
    </citation>
    <scope>NUCLEOTIDE SEQUENCE</scope>
    <source>
        <strain evidence="9">ChiHjej13B12-12457</strain>
    </source>
</reference>
<dbReference type="GO" id="GO:0000166">
    <property type="term" value="F:nucleotide binding"/>
    <property type="evidence" value="ECO:0007669"/>
    <property type="project" value="UniProtKB-KW"/>
</dbReference>
<keyword evidence="4 7" id="KW-0479">Metal-binding</keyword>